<accession>A0A8J3C6B9</accession>
<dbReference type="EMBL" id="BMMK01000002">
    <property type="protein sequence ID" value="GGM39228.1"/>
    <property type="molecule type" value="Genomic_DNA"/>
</dbReference>
<reference evidence="2" key="2">
    <citation type="submission" date="2020-09" db="EMBL/GenBank/DDBJ databases">
        <authorList>
            <person name="Sun Q."/>
            <person name="Zhou Y."/>
        </authorList>
    </citation>
    <scope>NUCLEOTIDE SEQUENCE</scope>
    <source>
        <strain evidence="2">CGMCC 4.5737</strain>
    </source>
</reference>
<evidence type="ECO:0000313" key="3">
    <source>
        <dbReference type="Proteomes" id="UP000637578"/>
    </source>
</evidence>
<organism evidence="2 3">
    <name type="scientific">Longimycelium tulufanense</name>
    <dbReference type="NCBI Taxonomy" id="907463"/>
    <lineage>
        <taxon>Bacteria</taxon>
        <taxon>Bacillati</taxon>
        <taxon>Actinomycetota</taxon>
        <taxon>Actinomycetes</taxon>
        <taxon>Pseudonocardiales</taxon>
        <taxon>Pseudonocardiaceae</taxon>
        <taxon>Longimycelium</taxon>
    </lineage>
</organism>
<comment type="caution">
    <text evidence="2">The sequence shown here is derived from an EMBL/GenBank/DDBJ whole genome shotgun (WGS) entry which is preliminary data.</text>
</comment>
<reference evidence="2" key="1">
    <citation type="journal article" date="2014" name="Int. J. Syst. Evol. Microbiol.">
        <title>Complete genome sequence of Corynebacterium casei LMG S-19264T (=DSM 44701T), isolated from a smear-ripened cheese.</title>
        <authorList>
            <consortium name="US DOE Joint Genome Institute (JGI-PGF)"/>
            <person name="Walter F."/>
            <person name="Albersmeier A."/>
            <person name="Kalinowski J."/>
            <person name="Ruckert C."/>
        </authorList>
    </citation>
    <scope>NUCLEOTIDE SEQUENCE</scope>
    <source>
        <strain evidence="2">CGMCC 4.5737</strain>
    </source>
</reference>
<protein>
    <submittedName>
        <fullName evidence="2">Uncharacterized protein</fullName>
    </submittedName>
</protein>
<sequence>MSNKPIPNSLRVPASLGPLLGSRELGVVPSPAAGAVVLQLPHSPPVWVRVEHLELLKAALEQAGAQAGSGSKVNAPSNKTTRP</sequence>
<gene>
    <name evidence="2" type="ORF">GCM10012275_07670</name>
</gene>
<dbReference type="AlphaFoldDB" id="A0A8J3C6B9"/>
<proteinExistence type="predicted"/>
<evidence type="ECO:0000313" key="2">
    <source>
        <dbReference type="EMBL" id="GGM39228.1"/>
    </source>
</evidence>
<name>A0A8J3C6B9_9PSEU</name>
<feature type="region of interest" description="Disordered" evidence="1">
    <location>
        <begin position="63"/>
        <end position="83"/>
    </location>
</feature>
<feature type="compositionally biased region" description="Polar residues" evidence="1">
    <location>
        <begin position="68"/>
        <end position="83"/>
    </location>
</feature>
<evidence type="ECO:0000256" key="1">
    <source>
        <dbReference type="SAM" id="MobiDB-lite"/>
    </source>
</evidence>
<keyword evidence="3" id="KW-1185">Reference proteome</keyword>
<dbReference type="Proteomes" id="UP000637578">
    <property type="component" value="Unassembled WGS sequence"/>
</dbReference>